<organism evidence="1 2">
    <name type="scientific">Sphaerotilus natans subsp. natans DSM 6575</name>
    <dbReference type="NCBI Taxonomy" id="1286631"/>
    <lineage>
        <taxon>Bacteria</taxon>
        <taxon>Pseudomonadati</taxon>
        <taxon>Pseudomonadota</taxon>
        <taxon>Betaproteobacteria</taxon>
        <taxon>Burkholderiales</taxon>
        <taxon>Sphaerotilaceae</taxon>
        <taxon>Sphaerotilus</taxon>
    </lineage>
</organism>
<proteinExistence type="predicted"/>
<dbReference type="EMBL" id="AZRA01000010">
    <property type="protein sequence ID" value="KDB53944.1"/>
    <property type="molecule type" value="Genomic_DNA"/>
</dbReference>
<gene>
    <name evidence="1" type="ORF">X805_04980</name>
</gene>
<evidence type="ECO:0000313" key="1">
    <source>
        <dbReference type="EMBL" id="KDB53944.1"/>
    </source>
</evidence>
<sequence length="112" mass="12332">MHFIMRPLPRFPFTAQLQQGDQTVEIALVGQAMTPRQYKAHIKACELAGGDFDSTRFLSVLIPEGAGIVDEAGDPVAWNEDTIDVLLWQDAQAFQVLLDAYRAGASEAARKN</sequence>
<dbReference type="AlphaFoldDB" id="A0A059KRT9"/>
<dbReference type="RefSeq" id="WP_037477848.1">
    <property type="nucleotide sequence ID" value="NZ_AZRA01000010.1"/>
</dbReference>
<accession>A0A059KRT9</accession>
<reference evidence="1 2" key="1">
    <citation type="journal article" date="2014" name="FEMS Microbiol. Ecol.">
        <title>Sphaerotilus natans encrusted with nanoball-shaped Fe(III) oxide minerals formed by nitrate-reducing mixotrophic Fe(II) oxidation.</title>
        <authorList>
            <person name="Park S."/>
            <person name="Kim D.H."/>
            <person name="Lee J.H."/>
            <person name="Hur H.G."/>
        </authorList>
    </citation>
    <scope>NUCLEOTIDE SEQUENCE [LARGE SCALE GENOMIC DNA]</scope>
    <source>
        <strain evidence="1 2">DSM 6575</strain>
    </source>
</reference>
<keyword evidence="2" id="KW-1185">Reference proteome</keyword>
<comment type="caution">
    <text evidence="1">The sequence shown here is derived from an EMBL/GenBank/DDBJ whole genome shotgun (WGS) entry which is preliminary data.</text>
</comment>
<evidence type="ECO:0000313" key="2">
    <source>
        <dbReference type="Proteomes" id="UP000026714"/>
    </source>
</evidence>
<dbReference type="Proteomes" id="UP000026714">
    <property type="component" value="Unassembled WGS sequence"/>
</dbReference>
<dbReference type="STRING" id="34103.SAMN05421778_11460"/>
<name>A0A059KRT9_9BURK</name>
<protein>
    <submittedName>
        <fullName evidence="1">Uncharacterized protein</fullName>
    </submittedName>
</protein>